<keyword evidence="4" id="KW-1185">Reference proteome</keyword>
<evidence type="ECO:0000313" key="3">
    <source>
        <dbReference type="EMBL" id="KAK9667802.1"/>
    </source>
</evidence>
<sequence>MAQKRPYDEVVSEVSSKHQRQDGPAVQITSHNDGFSKETDILKLPESGETNALKRHIEYRDNCENYGRPENRHEGEETVSDASRSASLSHWATIGPCDEDEPPDETLHFPFFSGYFSFDRPVRSAINHPDDVYHCLLDYPPRKQVPIGSEHQAEIPSLGENTSKENSGINLETEPPEPSILKVGAGRLDCQCQDHGSVRCVQLHIAEARDKLRRALGEDAFVELGFNNMGEVVAEKWTNDEEQLFVKVVYENPVSSGGNFWNALSAIFPSRTKMEIVSYYFNVFMLRKRAEQNRCDQMSIDSDNDEWQGSDSDDDDDSGIESPSRNDGLVFRQNELLIHEHEEDDGNVSDDARETDVKNSQGIIRDSNTDPALELPRKKFDDGADNDARDGSCTSSDSGASAQVTQIKSDDGREWREYILDSTDSTDAKAWDGYLSCPKTNVDFLPTCSMIEEVFGGDIDSKNTRQ</sequence>
<dbReference type="PANTHER" id="PTHR46872:SF10">
    <property type="entry name" value="MYB-LIKE DOMAIN-CONTAINING PROTEIN"/>
    <property type="match status" value="1"/>
</dbReference>
<evidence type="ECO:0000313" key="4">
    <source>
        <dbReference type="Proteomes" id="UP001443914"/>
    </source>
</evidence>
<comment type="caution">
    <text evidence="3">The sequence shown here is derived from an EMBL/GenBank/DDBJ whole genome shotgun (WGS) entry which is preliminary data.</text>
</comment>
<feature type="region of interest" description="Disordered" evidence="1">
    <location>
        <begin position="151"/>
        <end position="177"/>
    </location>
</feature>
<name>A0AAW1GVV1_SAPOF</name>
<feature type="region of interest" description="Disordered" evidence="1">
    <location>
        <begin position="299"/>
        <end position="326"/>
    </location>
</feature>
<dbReference type="InterPro" id="IPR009057">
    <property type="entry name" value="Homeodomain-like_sf"/>
</dbReference>
<organism evidence="3 4">
    <name type="scientific">Saponaria officinalis</name>
    <name type="common">Common soapwort</name>
    <name type="synonym">Lychnis saponaria</name>
    <dbReference type="NCBI Taxonomy" id="3572"/>
    <lineage>
        <taxon>Eukaryota</taxon>
        <taxon>Viridiplantae</taxon>
        <taxon>Streptophyta</taxon>
        <taxon>Embryophyta</taxon>
        <taxon>Tracheophyta</taxon>
        <taxon>Spermatophyta</taxon>
        <taxon>Magnoliopsida</taxon>
        <taxon>eudicotyledons</taxon>
        <taxon>Gunneridae</taxon>
        <taxon>Pentapetalae</taxon>
        <taxon>Caryophyllales</taxon>
        <taxon>Caryophyllaceae</taxon>
        <taxon>Caryophylleae</taxon>
        <taxon>Saponaria</taxon>
    </lineage>
</organism>
<dbReference type="Gene3D" id="1.10.10.60">
    <property type="entry name" value="Homeodomain-like"/>
    <property type="match status" value="1"/>
</dbReference>
<protein>
    <recommendedName>
        <fullName evidence="2">Myb-like domain-containing protein</fullName>
    </recommendedName>
</protein>
<feature type="compositionally biased region" description="Acidic residues" evidence="1">
    <location>
        <begin position="302"/>
        <end position="319"/>
    </location>
</feature>
<dbReference type="PROSITE" id="PS50090">
    <property type="entry name" value="MYB_LIKE"/>
    <property type="match status" value="1"/>
</dbReference>
<dbReference type="Proteomes" id="UP001443914">
    <property type="component" value="Unassembled WGS sequence"/>
</dbReference>
<proteinExistence type="predicted"/>
<feature type="region of interest" description="Disordered" evidence="1">
    <location>
        <begin position="1"/>
        <end position="87"/>
    </location>
</feature>
<dbReference type="CDD" id="cd00167">
    <property type="entry name" value="SANT"/>
    <property type="match status" value="1"/>
</dbReference>
<feature type="region of interest" description="Disordered" evidence="1">
    <location>
        <begin position="341"/>
        <end position="409"/>
    </location>
</feature>
<dbReference type="InterPro" id="IPR001005">
    <property type="entry name" value="SANT/Myb"/>
</dbReference>
<dbReference type="SUPFAM" id="SSF46689">
    <property type="entry name" value="Homeodomain-like"/>
    <property type="match status" value="1"/>
</dbReference>
<dbReference type="SMART" id="SM00717">
    <property type="entry name" value="SANT"/>
    <property type="match status" value="1"/>
</dbReference>
<accession>A0AAW1GVV1</accession>
<dbReference type="Pfam" id="PF00249">
    <property type="entry name" value="Myb_DNA-binding"/>
    <property type="match status" value="1"/>
</dbReference>
<dbReference type="AlphaFoldDB" id="A0AAW1GVV1"/>
<feature type="compositionally biased region" description="Polar residues" evidence="1">
    <location>
        <begin position="159"/>
        <end position="170"/>
    </location>
</feature>
<reference evidence="3" key="1">
    <citation type="submission" date="2024-03" db="EMBL/GenBank/DDBJ databases">
        <title>WGS assembly of Saponaria officinalis var. Norfolk2.</title>
        <authorList>
            <person name="Jenkins J."/>
            <person name="Shu S."/>
            <person name="Grimwood J."/>
            <person name="Barry K."/>
            <person name="Goodstein D."/>
            <person name="Schmutz J."/>
            <person name="Leebens-Mack J."/>
            <person name="Osbourn A."/>
        </authorList>
    </citation>
    <scope>NUCLEOTIDE SEQUENCE [LARGE SCALE GENOMIC DNA]</scope>
    <source>
        <strain evidence="3">JIC</strain>
    </source>
</reference>
<dbReference type="EMBL" id="JBDFQZ010000013">
    <property type="protein sequence ID" value="KAK9667802.1"/>
    <property type="molecule type" value="Genomic_DNA"/>
</dbReference>
<feature type="compositionally biased region" description="Polar residues" evidence="1">
    <location>
        <begin position="392"/>
        <end position="407"/>
    </location>
</feature>
<feature type="domain" description="Myb-like" evidence="2">
    <location>
        <begin position="236"/>
        <end position="284"/>
    </location>
</feature>
<dbReference type="PANTHER" id="PTHR46872">
    <property type="entry name" value="DNA BINDING PROTEIN"/>
    <property type="match status" value="1"/>
</dbReference>
<gene>
    <name evidence="3" type="ORF">RND81_13G012000</name>
</gene>
<feature type="compositionally biased region" description="Basic and acidic residues" evidence="1">
    <location>
        <begin position="375"/>
        <end position="390"/>
    </location>
</feature>
<feature type="compositionally biased region" description="Basic and acidic residues" evidence="1">
    <location>
        <begin position="34"/>
        <end position="43"/>
    </location>
</feature>
<feature type="compositionally biased region" description="Basic and acidic residues" evidence="1">
    <location>
        <begin position="55"/>
        <end position="76"/>
    </location>
</feature>
<evidence type="ECO:0000256" key="1">
    <source>
        <dbReference type="SAM" id="MobiDB-lite"/>
    </source>
</evidence>
<evidence type="ECO:0000259" key="2">
    <source>
        <dbReference type="PROSITE" id="PS50090"/>
    </source>
</evidence>